<evidence type="ECO:0000313" key="3">
    <source>
        <dbReference type="Proteomes" id="UP000236584"/>
    </source>
</evidence>
<dbReference type="OrthoDB" id="383181at2157"/>
<feature type="transmembrane region" description="Helical" evidence="1">
    <location>
        <begin position="67"/>
        <end position="88"/>
    </location>
</feature>
<feature type="transmembrane region" description="Helical" evidence="1">
    <location>
        <begin position="249"/>
        <end position="270"/>
    </location>
</feature>
<protein>
    <recommendedName>
        <fullName evidence="4">Peptidase S54 rhomboid domain-containing protein</fullName>
    </recommendedName>
</protein>
<dbReference type="GeneID" id="35594725"/>
<dbReference type="AlphaFoldDB" id="A0A2I8VQH1"/>
<dbReference type="RefSeq" id="WP_103427844.1">
    <property type="nucleotide sequence ID" value="NZ_CP026310.1"/>
</dbReference>
<feature type="transmembrane region" description="Helical" evidence="1">
    <location>
        <begin position="217"/>
        <end position="237"/>
    </location>
</feature>
<dbReference type="Proteomes" id="UP000236584">
    <property type="component" value="Plasmid unnamed1"/>
</dbReference>
<gene>
    <name evidence="2" type="ORF">C2R22_21495</name>
</gene>
<evidence type="ECO:0000313" key="2">
    <source>
        <dbReference type="EMBL" id="AUV84155.1"/>
    </source>
</evidence>
<keyword evidence="2" id="KW-0614">Plasmid</keyword>
<proteinExistence type="predicted"/>
<evidence type="ECO:0000256" key="1">
    <source>
        <dbReference type="SAM" id="Phobius"/>
    </source>
</evidence>
<feature type="transmembrane region" description="Helical" evidence="1">
    <location>
        <begin position="126"/>
        <end position="147"/>
    </location>
</feature>
<accession>A0A2I8VQH1</accession>
<keyword evidence="1" id="KW-1133">Transmembrane helix</keyword>
<keyword evidence="1" id="KW-0812">Transmembrane</keyword>
<dbReference type="EMBL" id="CP026310">
    <property type="protein sequence ID" value="AUV84155.1"/>
    <property type="molecule type" value="Genomic_DNA"/>
</dbReference>
<keyword evidence="1" id="KW-0472">Membrane</keyword>
<feature type="transmembrane region" description="Helical" evidence="1">
    <location>
        <begin position="100"/>
        <end position="120"/>
    </location>
</feature>
<reference evidence="2 3" key="1">
    <citation type="submission" date="2018-01" db="EMBL/GenBank/DDBJ databases">
        <title>Complete genome sequence of Salinigranum rubrum GX10T, an extremely halophilic archaeon isolated from a marine solar saltern.</title>
        <authorList>
            <person name="Han S."/>
        </authorList>
    </citation>
    <scope>NUCLEOTIDE SEQUENCE [LARGE SCALE GENOMIC DNA]</scope>
    <source>
        <strain evidence="2 3">GX10</strain>
        <plasmid evidence="3">Plasmid unnamed1</plasmid>
    </source>
</reference>
<organism evidence="2 3">
    <name type="scientific">Salinigranum rubrum</name>
    <dbReference type="NCBI Taxonomy" id="755307"/>
    <lineage>
        <taxon>Archaea</taxon>
        <taxon>Methanobacteriati</taxon>
        <taxon>Methanobacteriota</taxon>
        <taxon>Stenosarchaea group</taxon>
        <taxon>Halobacteria</taxon>
        <taxon>Halobacteriales</taxon>
        <taxon>Haloferacaceae</taxon>
        <taxon>Salinigranum</taxon>
    </lineage>
</organism>
<feature type="transmembrane region" description="Helical" evidence="1">
    <location>
        <begin position="21"/>
        <end position="41"/>
    </location>
</feature>
<feature type="transmembrane region" description="Helical" evidence="1">
    <location>
        <begin position="154"/>
        <end position="172"/>
    </location>
</feature>
<name>A0A2I8VQH1_9EURY</name>
<dbReference type="KEGG" id="srub:C2R22_21495"/>
<evidence type="ECO:0008006" key="4">
    <source>
        <dbReference type="Google" id="ProtNLM"/>
    </source>
</evidence>
<sequence>MKPNDESIWIDISENIRVSDISLLLTVPLVLLAVYLLPMSMQQSLLLEFDNPSIIQLWSSSYVHDGYIHLITNIALYGLCVFPSYLFLILANERQLFRYIFLVFLFIGPPVIALVLIIRLHGGTGAGFSGIAAAFVGLIPVSIVMFIRKRVSSAVYPSVGMVFFLVVLAVVGATYSGVPAAVGLLVLSGLFLHHHFHLIGQEEVQRLVSELPLMKGYFMLMVVAMTFFLVSPVFLFPENVIQNNHTVSAFVHYVGLCFGYLGSTLICIYIE</sequence>
<geneLocation type="plasmid" evidence="2">
    <name>unnamed1</name>
</geneLocation>
<keyword evidence="3" id="KW-1185">Reference proteome</keyword>